<reference evidence="10 11" key="1">
    <citation type="submission" date="2017-08" db="EMBL/GenBank/DDBJ databases">
        <title>Infants hospitalized years apart are colonized by the same room-sourced microbial strains.</title>
        <authorList>
            <person name="Brooks B."/>
            <person name="Olm M.R."/>
            <person name="Firek B.A."/>
            <person name="Baker R."/>
            <person name="Thomas B.C."/>
            <person name="Morowitz M.J."/>
            <person name="Banfield J.F."/>
        </authorList>
    </citation>
    <scope>NUCLEOTIDE SEQUENCE [LARGE SCALE GENOMIC DNA]</scope>
    <source>
        <strain evidence="10">S2_005_003_R2_41</strain>
    </source>
</reference>
<keyword evidence="4" id="KW-0745">Spermidine biosynthesis</keyword>
<evidence type="ECO:0000256" key="6">
    <source>
        <dbReference type="ARBA" id="ARBA00023145"/>
    </source>
</evidence>
<evidence type="ECO:0008006" key="12">
    <source>
        <dbReference type="Google" id="ProtNLM"/>
    </source>
</evidence>
<dbReference type="Gene3D" id="3.60.90.10">
    <property type="entry name" value="S-adenosylmethionine decarboxylase"/>
    <property type="match status" value="1"/>
</dbReference>
<keyword evidence="3" id="KW-0068">Autocatalytic cleavage</keyword>
<keyword evidence="6" id="KW-0865">Zymogen</keyword>
<evidence type="ECO:0000256" key="9">
    <source>
        <dbReference type="ARBA" id="ARBA00023317"/>
    </source>
</evidence>
<evidence type="ECO:0000256" key="1">
    <source>
        <dbReference type="ARBA" id="ARBA00001928"/>
    </source>
</evidence>
<dbReference type="Pfam" id="PF02675">
    <property type="entry name" value="AdoMet_dc"/>
    <property type="match status" value="1"/>
</dbReference>
<sequence>MASMTRVRDLAMAACEPSGVTIVGSAFHQFEGGGVTGAVILAESDLALHTWSECGTVTLDIYVCNLHRNGAQRALGIYRSLRSHLIPAQT</sequence>
<evidence type="ECO:0000256" key="4">
    <source>
        <dbReference type="ARBA" id="ARBA00023066"/>
    </source>
</evidence>
<dbReference type="Proteomes" id="UP000249135">
    <property type="component" value="Unassembled WGS sequence"/>
</dbReference>
<dbReference type="GO" id="GO:0004014">
    <property type="term" value="F:adenosylmethionine decarboxylase activity"/>
    <property type="evidence" value="ECO:0007669"/>
    <property type="project" value="InterPro"/>
</dbReference>
<keyword evidence="7" id="KW-0456">Lyase</keyword>
<evidence type="ECO:0000256" key="7">
    <source>
        <dbReference type="ARBA" id="ARBA00023239"/>
    </source>
</evidence>
<comment type="cofactor">
    <cofactor evidence="1">
        <name>pyruvate</name>
        <dbReference type="ChEBI" id="CHEBI:15361"/>
    </cofactor>
</comment>
<evidence type="ECO:0000256" key="2">
    <source>
        <dbReference type="ARBA" id="ARBA00022793"/>
    </source>
</evidence>
<gene>
    <name evidence="10" type="ORF">DI563_00055</name>
</gene>
<evidence type="ECO:0000313" key="10">
    <source>
        <dbReference type="EMBL" id="PZQ78411.1"/>
    </source>
</evidence>
<keyword evidence="2" id="KW-0210">Decarboxylase</keyword>
<accession>A0A2W5QIL0</accession>
<dbReference type="EMBL" id="QFPP01000001">
    <property type="protein sequence ID" value="PZQ78411.1"/>
    <property type="molecule type" value="Genomic_DNA"/>
</dbReference>
<dbReference type="PANTHER" id="PTHR33866">
    <property type="entry name" value="S-ADENOSYLMETHIONINE DECARBOXYLASE PROENZYME"/>
    <property type="match status" value="1"/>
</dbReference>
<dbReference type="InterPro" id="IPR003826">
    <property type="entry name" value="AdoMetDC_fam_prok"/>
</dbReference>
<dbReference type="InterPro" id="IPR016067">
    <property type="entry name" value="S-AdoMet_deCO2ase_core"/>
</dbReference>
<protein>
    <recommendedName>
        <fullName evidence="12">Adenosylmethionine decarboxylase</fullName>
    </recommendedName>
</protein>
<evidence type="ECO:0000256" key="8">
    <source>
        <dbReference type="ARBA" id="ARBA00023270"/>
    </source>
</evidence>
<proteinExistence type="predicted"/>
<organism evidence="10 11">
    <name type="scientific">Variovorax paradoxus</name>
    <dbReference type="NCBI Taxonomy" id="34073"/>
    <lineage>
        <taxon>Bacteria</taxon>
        <taxon>Pseudomonadati</taxon>
        <taxon>Pseudomonadota</taxon>
        <taxon>Betaproteobacteria</taxon>
        <taxon>Burkholderiales</taxon>
        <taxon>Comamonadaceae</taxon>
        <taxon>Variovorax</taxon>
    </lineage>
</organism>
<keyword evidence="9" id="KW-0670">Pyruvate</keyword>
<keyword evidence="8" id="KW-0704">Schiff base</keyword>
<comment type="caution">
    <text evidence="10">The sequence shown here is derived from an EMBL/GenBank/DDBJ whole genome shotgun (WGS) entry which is preliminary data.</text>
</comment>
<name>A0A2W5QIL0_VARPD</name>
<evidence type="ECO:0000313" key="11">
    <source>
        <dbReference type="Proteomes" id="UP000249135"/>
    </source>
</evidence>
<dbReference type="GO" id="GO:0005829">
    <property type="term" value="C:cytosol"/>
    <property type="evidence" value="ECO:0007669"/>
    <property type="project" value="TreeGrafter"/>
</dbReference>
<dbReference type="PANTHER" id="PTHR33866:SF2">
    <property type="entry name" value="S-ADENOSYLMETHIONINE DECARBOXYLASE PROENZYME"/>
    <property type="match status" value="1"/>
</dbReference>
<evidence type="ECO:0000256" key="5">
    <source>
        <dbReference type="ARBA" id="ARBA00023115"/>
    </source>
</evidence>
<dbReference type="SUPFAM" id="SSF56276">
    <property type="entry name" value="S-adenosylmethionine decarboxylase"/>
    <property type="match status" value="1"/>
</dbReference>
<evidence type="ECO:0000256" key="3">
    <source>
        <dbReference type="ARBA" id="ARBA00022813"/>
    </source>
</evidence>
<dbReference type="GO" id="GO:0008295">
    <property type="term" value="P:spermidine biosynthetic process"/>
    <property type="evidence" value="ECO:0007669"/>
    <property type="project" value="UniProtKB-KW"/>
</dbReference>
<keyword evidence="5" id="KW-0620">Polyamine biosynthesis</keyword>
<dbReference type="AlphaFoldDB" id="A0A2W5QIL0"/>